<evidence type="ECO:0000256" key="1">
    <source>
        <dbReference type="ARBA" id="ARBA00016067"/>
    </source>
</evidence>
<dbReference type="InterPro" id="IPR024789">
    <property type="entry name" value="APC4"/>
</dbReference>
<feature type="compositionally biased region" description="Basic and acidic residues" evidence="6">
    <location>
        <begin position="673"/>
        <end position="687"/>
    </location>
</feature>
<feature type="non-terminal residue" evidence="9">
    <location>
        <position position="1"/>
    </location>
</feature>
<evidence type="ECO:0000256" key="3">
    <source>
        <dbReference type="ARBA" id="ARBA00022776"/>
    </source>
</evidence>
<dbReference type="AlphaFoldDB" id="A0A836F0T3"/>
<dbReference type="Proteomes" id="UP000670152">
    <property type="component" value="Unassembled WGS sequence"/>
</dbReference>
<reference evidence="9 10" key="1">
    <citation type="submission" date="2020-02" db="EMBL/GenBank/DDBJ databases">
        <title>Relaxed selection underlies rapid genomic changes in the transitions from sociality to social parasitism in ants.</title>
        <authorList>
            <person name="Bi X."/>
        </authorList>
    </citation>
    <scope>NUCLEOTIDE SEQUENCE [LARGE SCALE GENOMIC DNA]</scope>
    <source>
        <strain evidence="9">BGI-DK2014b</strain>
        <tissue evidence="9">Whole body</tissue>
    </source>
</reference>
<gene>
    <name evidence="9" type="primary">Anapc4</name>
    <name evidence="9" type="ORF">G6Z77_0012985</name>
</gene>
<dbReference type="Gene3D" id="2.130.10.10">
    <property type="entry name" value="YVTN repeat-like/Quinoprotein amine dehydrogenase"/>
    <property type="match status" value="1"/>
</dbReference>
<dbReference type="GO" id="GO:0031145">
    <property type="term" value="P:anaphase-promoting complex-dependent catabolic process"/>
    <property type="evidence" value="ECO:0007669"/>
    <property type="project" value="InterPro"/>
</dbReference>
<dbReference type="InterPro" id="IPR024977">
    <property type="entry name" value="Apc4-like_WD40_dom"/>
</dbReference>
<dbReference type="InterPro" id="IPR024790">
    <property type="entry name" value="APC4_long_dom"/>
</dbReference>
<feature type="region of interest" description="Disordered" evidence="6">
    <location>
        <begin position="641"/>
        <end position="687"/>
    </location>
</feature>
<evidence type="ECO:0000256" key="6">
    <source>
        <dbReference type="SAM" id="MobiDB-lite"/>
    </source>
</evidence>
<dbReference type="GO" id="GO:0005680">
    <property type="term" value="C:anaphase-promoting complex"/>
    <property type="evidence" value="ECO:0007669"/>
    <property type="project" value="InterPro"/>
</dbReference>
<evidence type="ECO:0000259" key="7">
    <source>
        <dbReference type="Pfam" id="PF12894"/>
    </source>
</evidence>
<evidence type="ECO:0000259" key="8">
    <source>
        <dbReference type="Pfam" id="PF12896"/>
    </source>
</evidence>
<dbReference type="EMBL" id="JAANIB010004647">
    <property type="protein sequence ID" value="KAG5333918.1"/>
    <property type="molecule type" value="Genomic_DNA"/>
</dbReference>
<proteinExistence type="predicted"/>
<keyword evidence="5" id="KW-0131">Cell cycle</keyword>
<dbReference type="GO" id="GO:0070979">
    <property type="term" value="P:protein K11-linked ubiquitination"/>
    <property type="evidence" value="ECO:0007669"/>
    <property type="project" value="TreeGrafter"/>
</dbReference>
<comment type="caution">
    <text evidence="9">The sequence shown here is derived from an EMBL/GenBank/DDBJ whole genome shotgun (WGS) entry which is preliminary data.</text>
</comment>
<feature type="compositionally biased region" description="Acidic residues" evidence="6">
    <location>
        <begin position="641"/>
        <end position="655"/>
    </location>
</feature>
<dbReference type="Pfam" id="PF12896">
    <property type="entry name" value="ANAPC4"/>
    <property type="match status" value="1"/>
</dbReference>
<dbReference type="OrthoDB" id="2110451at2759"/>
<accession>A0A836F0T3</accession>
<evidence type="ECO:0000313" key="10">
    <source>
        <dbReference type="Proteomes" id="UP000670152"/>
    </source>
</evidence>
<evidence type="ECO:0000256" key="2">
    <source>
        <dbReference type="ARBA" id="ARBA00022618"/>
    </source>
</evidence>
<keyword evidence="10" id="KW-1185">Reference proteome</keyword>
<name>A0A836F0T3_9HYME</name>
<dbReference type="InterPro" id="IPR015943">
    <property type="entry name" value="WD40/YVTN_repeat-like_dom_sf"/>
</dbReference>
<organism evidence="9 10">
    <name type="scientific">Acromyrmex heyeri</name>
    <dbReference type="NCBI Taxonomy" id="230685"/>
    <lineage>
        <taxon>Eukaryota</taxon>
        <taxon>Metazoa</taxon>
        <taxon>Ecdysozoa</taxon>
        <taxon>Arthropoda</taxon>
        <taxon>Hexapoda</taxon>
        <taxon>Insecta</taxon>
        <taxon>Pterygota</taxon>
        <taxon>Neoptera</taxon>
        <taxon>Endopterygota</taxon>
        <taxon>Hymenoptera</taxon>
        <taxon>Apocrita</taxon>
        <taxon>Aculeata</taxon>
        <taxon>Formicoidea</taxon>
        <taxon>Formicidae</taxon>
        <taxon>Myrmicinae</taxon>
        <taxon>Acromyrmex</taxon>
    </lineage>
</organism>
<dbReference type="GO" id="GO:0034399">
    <property type="term" value="C:nuclear periphery"/>
    <property type="evidence" value="ECO:0007669"/>
    <property type="project" value="TreeGrafter"/>
</dbReference>
<evidence type="ECO:0000256" key="4">
    <source>
        <dbReference type="ARBA" id="ARBA00022786"/>
    </source>
</evidence>
<dbReference type="Pfam" id="PF12894">
    <property type="entry name" value="ANAPC4_WD40"/>
    <property type="match status" value="1"/>
</dbReference>
<feature type="domain" description="Anaphase-promoting complex subunit 4 long" evidence="8">
    <location>
        <begin position="216"/>
        <end position="409"/>
    </location>
</feature>
<evidence type="ECO:0000313" key="9">
    <source>
        <dbReference type="EMBL" id="KAG5333918.1"/>
    </source>
</evidence>
<keyword evidence="2" id="KW-0132">Cell division</keyword>
<dbReference type="PANTHER" id="PTHR13260:SF0">
    <property type="entry name" value="ANAPHASE-PROMOTING COMPLEX SUBUNIT 4"/>
    <property type="match status" value="1"/>
</dbReference>
<dbReference type="GO" id="GO:0051301">
    <property type="term" value="P:cell division"/>
    <property type="evidence" value="ECO:0007669"/>
    <property type="project" value="UniProtKB-KW"/>
</dbReference>
<dbReference type="PANTHER" id="PTHR13260">
    <property type="entry name" value="ANAPHASE PROMOTING COMPLEX SUBUNIT 4 APC4"/>
    <property type="match status" value="1"/>
</dbReference>
<dbReference type="InterPro" id="IPR036322">
    <property type="entry name" value="WD40_repeat_dom_sf"/>
</dbReference>
<keyword evidence="3" id="KW-0498">Mitosis</keyword>
<protein>
    <recommendedName>
        <fullName evidence="1">Anaphase-promoting complex subunit 4</fullName>
    </recommendedName>
</protein>
<feature type="non-terminal residue" evidence="9">
    <location>
        <position position="687"/>
    </location>
</feature>
<sequence>MAGTMRQLEERQLPAEVTMMLWSPKMDLLAISNVKGEVVLHRLTWQRVWLLSPQDESDITAHLAWRPDGKLLAVCYEISKLLCLVDVETKNIIHKTKLSTNELTVCVKWLPLSNSEHEDSLTSDKTNKPTGEYLPPLPSLIRSYSAEPERKEFLSHILDMLFIGQKNGTALMYIFGMFYCGTITIGHGPILQITGGSNNPIWITWKDNNCIKTTRVSCPLFEKIEFLKVAQTQANIECLKDYLSRTLMATCEAWETILLEMDEKLARYAEANPPGSMSADFLELLMIGIPTKNLETFLLRDLTEKGLKKFGHSIEMCYSNIQKLVSKNLTSVGMALVYQLAELRGMVRVGDIYEALGLRDETLITNAINEFEAFLAKSYEIEQVIDQSMRNYKAFFRWLYVAILQLTDERAPSETPLTSEGSEWAIMLDANDCLRNYAHIVKQNFNLSLLQSHVKLVAAVENVFAEAYQSLVDHFVMISISLPSFTSLMSSQTVTSDGNFLLAMSETDSKLLRLFNIKYLSIDPISLSSKMVTLDVSQKQGECSKENIDTVIVDLQFYSQDYLSLLILNKQTHASFLIQMPLHSMLEYQDNDAIISITDIISTTWPKPFQGISARRLAVSGSRKVAAILNENNRKIRLLETEAEPEDEEDEEEEEGRFVEGMMDTTPSAHFSAETKTDVQEFYKKEN</sequence>
<evidence type="ECO:0000256" key="5">
    <source>
        <dbReference type="ARBA" id="ARBA00023306"/>
    </source>
</evidence>
<feature type="domain" description="Anaphase-promoting complex subunit 4-like WD40" evidence="7">
    <location>
        <begin position="20"/>
        <end position="109"/>
    </location>
</feature>
<dbReference type="SUPFAM" id="SSF50978">
    <property type="entry name" value="WD40 repeat-like"/>
    <property type="match status" value="1"/>
</dbReference>
<keyword evidence="4" id="KW-0833">Ubl conjugation pathway</keyword>